<dbReference type="AlphaFoldDB" id="A0ABD3K8E7"/>
<keyword evidence="5" id="KW-0539">Nucleus</keyword>
<dbReference type="CDD" id="cd08875">
    <property type="entry name" value="START_ArGLABRA2_like"/>
    <property type="match status" value="1"/>
</dbReference>
<sequence>MAGGEVNNDKAPKREIKELSLLPPADPEPENDNAWADPPLDPVEQSVQSGPNPGEGMNLGLQVDPDVKTIDFFQINAQAQQSAESFGAQHSPQASGVSDCASGSGVGRGGAGATDLLLRVSINTENSRQLILGRSVDAMEELMTVAQMGEPFWHLQDDGVTERLRDFEYRRVFQKLDPAMRDLFPEEVADNEWGRPPNRPNPSKTNEFLNSSPEHAQRVPAIARLKTEASRETAVINMDQFRLVAMLMDVDQWSTAFSSIVSKPTVIGILYPGTLGTYDGTLQVMSAEFHLPTALVPSRPVYFARYCKQLDWDLWGVVDFSLESMFHCTYFKYQRRPSGCLIQQLPNGFSKVTWLENGGVDYTSIHGIYRPIVCSGFAFGAKRWIAAIARQAEWLQAQMVPNRNATFNNVAISQSGRENLLKLAERMMRTYLKEVNWSTSNKWSPLLATSAGQDMRVTTRTNRGGEIGRPYGSSIAFTTSVRLPFPVKKLFNFLSDGTLRDKWDALAQERVIREATCICTGADPATRVSIMQVEPGPNSSSVLYLQNSYSHPTGSYIVYAPVDLGAMASLLNGGNPDSVVMLPSGFAILPEKPTVPGGDSRRSLLTVAFHIMDVSARVQSNILPRHVADGVQKIISGTVDSIRATLRASIEAEILRARRVWNLRPNILSVILEDEKARKLGRKDP</sequence>
<evidence type="ECO:0000256" key="1">
    <source>
        <dbReference type="ARBA" id="ARBA00023015"/>
    </source>
</evidence>
<evidence type="ECO:0000256" key="4">
    <source>
        <dbReference type="ARBA" id="ARBA00023163"/>
    </source>
</evidence>
<keyword evidence="9" id="KW-1185">Reference proteome</keyword>
<name>A0ABD3K8E7_EUCGL</name>
<evidence type="ECO:0000313" key="8">
    <source>
        <dbReference type="EMBL" id="KAL3736309.1"/>
    </source>
</evidence>
<keyword evidence="3" id="KW-0371">Homeobox</keyword>
<reference evidence="8 9" key="1">
    <citation type="submission" date="2024-11" db="EMBL/GenBank/DDBJ databases">
        <title>Chromosome-level genome assembly of Eucalyptus globulus Labill. provides insights into its genome evolution.</title>
        <authorList>
            <person name="Li X."/>
        </authorList>
    </citation>
    <scope>NUCLEOTIDE SEQUENCE [LARGE SCALE GENOMIC DNA]</scope>
    <source>
        <strain evidence="8">CL2024</strain>
        <tissue evidence="8">Fresh tender leaves</tissue>
    </source>
</reference>
<dbReference type="SUPFAM" id="SSF55961">
    <property type="entry name" value="Bet v1-like"/>
    <property type="match status" value="2"/>
</dbReference>
<dbReference type="GO" id="GO:0003677">
    <property type="term" value="F:DNA binding"/>
    <property type="evidence" value="ECO:0007669"/>
    <property type="project" value="UniProtKB-KW"/>
</dbReference>
<dbReference type="PANTHER" id="PTHR45654">
    <property type="entry name" value="HOMEOBOX-LEUCINE ZIPPER PROTEIN MERISTEM L1"/>
    <property type="match status" value="1"/>
</dbReference>
<feature type="region of interest" description="Disordered" evidence="6">
    <location>
        <begin position="187"/>
        <end position="213"/>
    </location>
</feature>
<gene>
    <name evidence="8" type="ORF">ACJRO7_025293</name>
</gene>
<dbReference type="PANTHER" id="PTHR45654:SF48">
    <property type="entry name" value="START DOMAIN-CONTAINING PROTEIN"/>
    <property type="match status" value="1"/>
</dbReference>
<feature type="compositionally biased region" description="Polar residues" evidence="6">
    <location>
        <begin position="201"/>
        <end position="213"/>
    </location>
</feature>
<dbReference type="Pfam" id="PF01852">
    <property type="entry name" value="START"/>
    <property type="match status" value="1"/>
</dbReference>
<feature type="domain" description="START" evidence="7">
    <location>
        <begin position="124"/>
        <end position="397"/>
    </location>
</feature>
<evidence type="ECO:0000313" key="9">
    <source>
        <dbReference type="Proteomes" id="UP001634007"/>
    </source>
</evidence>
<accession>A0ABD3K8E7</accession>
<protein>
    <recommendedName>
        <fullName evidence="7">START domain-containing protein</fullName>
    </recommendedName>
</protein>
<keyword evidence="1" id="KW-0805">Transcription regulation</keyword>
<evidence type="ECO:0000259" key="7">
    <source>
        <dbReference type="PROSITE" id="PS50848"/>
    </source>
</evidence>
<evidence type="ECO:0000256" key="2">
    <source>
        <dbReference type="ARBA" id="ARBA00023125"/>
    </source>
</evidence>
<dbReference type="InterPro" id="IPR057993">
    <property type="entry name" value="HD-Zip_IV_C"/>
</dbReference>
<organism evidence="8 9">
    <name type="scientific">Eucalyptus globulus</name>
    <name type="common">Tasmanian blue gum</name>
    <dbReference type="NCBI Taxonomy" id="34317"/>
    <lineage>
        <taxon>Eukaryota</taxon>
        <taxon>Viridiplantae</taxon>
        <taxon>Streptophyta</taxon>
        <taxon>Embryophyta</taxon>
        <taxon>Tracheophyta</taxon>
        <taxon>Spermatophyta</taxon>
        <taxon>Magnoliopsida</taxon>
        <taxon>eudicotyledons</taxon>
        <taxon>Gunneridae</taxon>
        <taxon>Pentapetalae</taxon>
        <taxon>rosids</taxon>
        <taxon>malvids</taxon>
        <taxon>Myrtales</taxon>
        <taxon>Myrtaceae</taxon>
        <taxon>Myrtoideae</taxon>
        <taxon>Eucalypteae</taxon>
        <taxon>Eucalyptus</taxon>
    </lineage>
</organism>
<dbReference type="PROSITE" id="PS50848">
    <property type="entry name" value="START"/>
    <property type="match status" value="1"/>
</dbReference>
<dbReference type="SMART" id="SM00234">
    <property type="entry name" value="START"/>
    <property type="match status" value="1"/>
</dbReference>
<comment type="caution">
    <text evidence="8">The sequence shown here is derived from an EMBL/GenBank/DDBJ whole genome shotgun (WGS) entry which is preliminary data.</text>
</comment>
<evidence type="ECO:0000256" key="6">
    <source>
        <dbReference type="SAM" id="MobiDB-lite"/>
    </source>
</evidence>
<feature type="compositionally biased region" description="Polar residues" evidence="6">
    <location>
        <begin position="83"/>
        <end position="96"/>
    </location>
</feature>
<feature type="region of interest" description="Disordered" evidence="6">
    <location>
        <begin position="83"/>
        <end position="108"/>
    </location>
</feature>
<dbReference type="Proteomes" id="UP001634007">
    <property type="component" value="Unassembled WGS sequence"/>
</dbReference>
<feature type="region of interest" description="Disordered" evidence="6">
    <location>
        <begin position="1"/>
        <end position="62"/>
    </location>
</feature>
<dbReference type="EMBL" id="JBJKBG010000006">
    <property type="protein sequence ID" value="KAL3736309.1"/>
    <property type="molecule type" value="Genomic_DNA"/>
</dbReference>
<dbReference type="InterPro" id="IPR002913">
    <property type="entry name" value="START_lipid-bd_dom"/>
</dbReference>
<dbReference type="InterPro" id="IPR042160">
    <property type="entry name" value="HD-Zip_IV"/>
</dbReference>
<feature type="compositionally biased region" description="Basic and acidic residues" evidence="6">
    <location>
        <begin position="7"/>
        <end position="18"/>
    </location>
</feature>
<dbReference type="Pfam" id="PF25797">
    <property type="entry name" value="PDF2_C"/>
    <property type="match status" value="1"/>
</dbReference>
<keyword evidence="2" id="KW-0238">DNA-binding</keyword>
<proteinExistence type="predicted"/>
<evidence type="ECO:0000256" key="5">
    <source>
        <dbReference type="ARBA" id="ARBA00023242"/>
    </source>
</evidence>
<evidence type="ECO:0000256" key="3">
    <source>
        <dbReference type="ARBA" id="ARBA00023155"/>
    </source>
</evidence>
<keyword evidence="4" id="KW-0804">Transcription</keyword>